<reference evidence="1" key="1">
    <citation type="submission" date="2019-11" db="EMBL/GenBank/DDBJ databases">
        <title>Nori genome reveals adaptations in red seaweeds to the harsh intertidal environment.</title>
        <authorList>
            <person name="Wang D."/>
            <person name="Mao Y."/>
        </authorList>
    </citation>
    <scope>NUCLEOTIDE SEQUENCE</scope>
    <source>
        <tissue evidence="1">Gametophyte</tissue>
    </source>
</reference>
<comment type="caution">
    <text evidence="1">The sequence shown here is derived from an EMBL/GenBank/DDBJ whole genome shotgun (WGS) entry which is preliminary data.</text>
</comment>
<organism evidence="1 2">
    <name type="scientific">Pyropia yezoensis</name>
    <name type="common">Susabi-nori</name>
    <name type="synonym">Porphyra yezoensis</name>
    <dbReference type="NCBI Taxonomy" id="2788"/>
    <lineage>
        <taxon>Eukaryota</taxon>
        <taxon>Rhodophyta</taxon>
        <taxon>Bangiophyceae</taxon>
        <taxon>Bangiales</taxon>
        <taxon>Bangiaceae</taxon>
        <taxon>Pyropia</taxon>
    </lineage>
</organism>
<protein>
    <submittedName>
        <fullName evidence="1">Uncharacterized protein</fullName>
    </submittedName>
</protein>
<accession>A0ACC3C410</accession>
<evidence type="ECO:0000313" key="2">
    <source>
        <dbReference type="Proteomes" id="UP000798662"/>
    </source>
</evidence>
<dbReference type="Proteomes" id="UP000798662">
    <property type="component" value="Chromosome 2"/>
</dbReference>
<gene>
    <name evidence="1" type="ORF">I4F81_007428</name>
</gene>
<sequence>MRKLYPAPDRLTGQAPWLSRAVLDVSIRCRGVVYFSSIPQLLEEYSEDLIGHVWRPWSSTFKGIDGIVLTRCLRGAKGGPRKGELVARAVQFKSGGLVAADIANSCTSLRGLFGPELWKRWERRTALVVTTRLKAPPKLDLRTRKPTFAVESVIVVDADSVESAYGNTISTFVVCAESLFGTNIVRRRSVGKPQTKRGRGASS</sequence>
<proteinExistence type="predicted"/>
<name>A0ACC3C410_PYRYE</name>
<evidence type="ECO:0000313" key="1">
    <source>
        <dbReference type="EMBL" id="KAK1864892.1"/>
    </source>
</evidence>
<keyword evidence="2" id="KW-1185">Reference proteome</keyword>
<dbReference type="EMBL" id="CM020619">
    <property type="protein sequence ID" value="KAK1864892.1"/>
    <property type="molecule type" value="Genomic_DNA"/>
</dbReference>